<organism evidence="2 3">
    <name type="scientific">Gymnopilus dilepis</name>
    <dbReference type="NCBI Taxonomy" id="231916"/>
    <lineage>
        <taxon>Eukaryota</taxon>
        <taxon>Fungi</taxon>
        <taxon>Dikarya</taxon>
        <taxon>Basidiomycota</taxon>
        <taxon>Agaricomycotina</taxon>
        <taxon>Agaricomycetes</taxon>
        <taxon>Agaricomycetidae</taxon>
        <taxon>Agaricales</taxon>
        <taxon>Agaricineae</taxon>
        <taxon>Hymenogastraceae</taxon>
        <taxon>Gymnopilus</taxon>
    </lineage>
</organism>
<evidence type="ECO:0000313" key="3">
    <source>
        <dbReference type="Proteomes" id="UP000284706"/>
    </source>
</evidence>
<sequence length="290" mass="32393">MSPHATSPEQYSEIKKQIEATRKKPLRCYNAHTKKNTRAVIRASGLPADNPQQSEEASHIGGNGNCKRRGCRVDVGVKRSADEVRAEVDKQIKLAMYGVEKPILDRQTSTGTAREMKSADPSKLEEDVAKELGEWLEKQPGGKMHPLLSLAGLDPTQDTPVEILHTILLSIVKHAWHNLHSNWSEAQQNLFTIPWQSTDISGLSVPPLRAAYMQYRNALIGKHLKTLMQTVPFHVHGTSDLDILIGNVLDAFAEVEPSKIIVRMRLHVLLHLIKDVKRYGLAIRNSTGNF</sequence>
<feature type="region of interest" description="Disordered" evidence="1">
    <location>
        <begin position="45"/>
        <end position="66"/>
    </location>
</feature>
<keyword evidence="3" id="KW-1185">Reference proteome</keyword>
<dbReference type="Proteomes" id="UP000284706">
    <property type="component" value="Unassembled WGS sequence"/>
</dbReference>
<dbReference type="InParanoid" id="A0A409YEE1"/>
<evidence type="ECO:0000256" key="1">
    <source>
        <dbReference type="SAM" id="MobiDB-lite"/>
    </source>
</evidence>
<protein>
    <submittedName>
        <fullName evidence="2">Uncharacterized protein</fullName>
    </submittedName>
</protein>
<dbReference type="OrthoDB" id="2506088at2759"/>
<dbReference type="AlphaFoldDB" id="A0A409YEE1"/>
<gene>
    <name evidence="2" type="ORF">CVT26_015416</name>
</gene>
<accession>A0A409YEE1</accession>
<proteinExistence type="predicted"/>
<dbReference type="EMBL" id="NHYE01000944">
    <property type="protein sequence ID" value="PPR01368.1"/>
    <property type="molecule type" value="Genomic_DNA"/>
</dbReference>
<evidence type="ECO:0000313" key="2">
    <source>
        <dbReference type="EMBL" id="PPR01368.1"/>
    </source>
</evidence>
<dbReference type="STRING" id="231916.A0A409YEE1"/>
<reference evidence="2 3" key="1">
    <citation type="journal article" date="2018" name="Evol. Lett.">
        <title>Horizontal gene cluster transfer increased hallucinogenic mushroom diversity.</title>
        <authorList>
            <person name="Reynolds H.T."/>
            <person name="Vijayakumar V."/>
            <person name="Gluck-Thaler E."/>
            <person name="Korotkin H.B."/>
            <person name="Matheny P.B."/>
            <person name="Slot J.C."/>
        </authorList>
    </citation>
    <scope>NUCLEOTIDE SEQUENCE [LARGE SCALE GENOMIC DNA]</scope>
    <source>
        <strain evidence="2 3">SRW20</strain>
    </source>
</reference>
<name>A0A409YEE1_9AGAR</name>
<comment type="caution">
    <text evidence="2">The sequence shown here is derived from an EMBL/GenBank/DDBJ whole genome shotgun (WGS) entry which is preliminary data.</text>
</comment>